<dbReference type="AlphaFoldDB" id="A0AAV1IDX3"/>
<keyword evidence="3" id="KW-1185">Reference proteome</keyword>
<dbReference type="Proteomes" id="UP001314263">
    <property type="component" value="Unassembled WGS sequence"/>
</dbReference>
<evidence type="ECO:0000256" key="1">
    <source>
        <dbReference type="SAM" id="MobiDB-lite"/>
    </source>
</evidence>
<proteinExistence type="predicted"/>
<protein>
    <submittedName>
        <fullName evidence="2">Uncharacterized protein</fullName>
    </submittedName>
</protein>
<feature type="region of interest" description="Disordered" evidence="1">
    <location>
        <begin position="210"/>
        <end position="259"/>
    </location>
</feature>
<gene>
    <name evidence="2" type="ORF">CVIRNUC_008580</name>
</gene>
<name>A0AAV1IDX3_9CHLO</name>
<dbReference type="EMBL" id="CAUYUE010000012">
    <property type="protein sequence ID" value="CAK0785372.1"/>
    <property type="molecule type" value="Genomic_DNA"/>
</dbReference>
<reference evidence="2 3" key="1">
    <citation type="submission" date="2023-10" db="EMBL/GenBank/DDBJ databases">
        <authorList>
            <person name="Maclean D."/>
            <person name="Macfadyen A."/>
        </authorList>
    </citation>
    <scope>NUCLEOTIDE SEQUENCE [LARGE SCALE GENOMIC DNA]</scope>
</reference>
<comment type="caution">
    <text evidence="2">The sequence shown here is derived from an EMBL/GenBank/DDBJ whole genome shotgun (WGS) entry which is preliminary data.</text>
</comment>
<evidence type="ECO:0000313" key="2">
    <source>
        <dbReference type="EMBL" id="CAK0785372.1"/>
    </source>
</evidence>
<sequence>MQDGENQRRRLLVACEEQLELLKREYLPRLAREHGITEEFCSAVKESSTVDDFERLADLDFGLMVWRQNLKRSMSLAASCQEKEEQARSAYIEAEALVKRCLNSSHQLWNRIMLWTEASAPRHSAYSLARSPSRARSKSLSDAPLGGDSIITIYERAMAQVWLRLEAVAQQHGVADALQALVRIDRASERPLSFGQVAVALDQVTRALDAGQPPDKAQDIAIKAASDAPISPPVLSGAPSGRLSKPAVGKKPSTPANEE</sequence>
<evidence type="ECO:0000313" key="3">
    <source>
        <dbReference type="Proteomes" id="UP001314263"/>
    </source>
</evidence>
<accession>A0AAV1IDX3</accession>
<organism evidence="2 3">
    <name type="scientific">Coccomyxa viridis</name>
    <dbReference type="NCBI Taxonomy" id="1274662"/>
    <lineage>
        <taxon>Eukaryota</taxon>
        <taxon>Viridiplantae</taxon>
        <taxon>Chlorophyta</taxon>
        <taxon>core chlorophytes</taxon>
        <taxon>Trebouxiophyceae</taxon>
        <taxon>Trebouxiophyceae incertae sedis</taxon>
        <taxon>Coccomyxaceae</taxon>
        <taxon>Coccomyxa</taxon>
    </lineage>
</organism>